<dbReference type="InterPro" id="IPR036291">
    <property type="entry name" value="NAD(P)-bd_dom_sf"/>
</dbReference>
<dbReference type="Gene3D" id="3.40.50.720">
    <property type="entry name" value="NAD(P)-binding Rossmann-like Domain"/>
    <property type="match status" value="1"/>
</dbReference>
<name>A0A0R1VAM4_9LACO</name>
<dbReference type="Gene3D" id="3.90.25.10">
    <property type="entry name" value="UDP-galactose 4-epimerase, domain 1"/>
    <property type="match status" value="1"/>
</dbReference>
<comment type="caution">
    <text evidence="2">The sequence shown here is derived from an EMBL/GenBank/DDBJ whole genome shotgun (WGS) entry which is preliminary data.</text>
</comment>
<dbReference type="InterPro" id="IPR052718">
    <property type="entry name" value="NmrA-type_oxidoreductase"/>
</dbReference>
<dbReference type="Pfam" id="PF13460">
    <property type="entry name" value="NAD_binding_10"/>
    <property type="match status" value="1"/>
</dbReference>
<sequence length="283" mass="31051">MKIAISGITGQLGRLVLTDLLEEGMTPANLIGLARTPSKAQDFADLGIDVRPADLNDYESLLTALHGVDRALLVSTNEPDNQKRFIQHQNFIKAATANHLSLLVYTSGVNPEHNPLGTAHLATENYLKKSGINYIILRNARYLETKQFDIINDSQCKTIYNSTGEAKFGLALRSDYAEAAAKVLNGNFKTNQTYNLSDNLVSYADFTKVLSSVFNQEVKVQDITSAQFAELLVKMGRPEPVAKVLAASNEAERNGVADVKSDDFKQILGRPVTPLTTAIRRLI</sequence>
<proteinExistence type="predicted"/>
<organism evidence="2 3">
    <name type="scientific">Limosilactobacillus gastricus DSM 16045</name>
    <dbReference type="NCBI Taxonomy" id="1423749"/>
    <lineage>
        <taxon>Bacteria</taxon>
        <taxon>Bacillati</taxon>
        <taxon>Bacillota</taxon>
        <taxon>Bacilli</taxon>
        <taxon>Lactobacillales</taxon>
        <taxon>Lactobacillaceae</taxon>
        <taxon>Limosilactobacillus</taxon>
    </lineage>
</organism>
<protein>
    <recommendedName>
        <fullName evidence="1">NAD(P)-binding domain-containing protein</fullName>
    </recommendedName>
</protein>
<dbReference type="SUPFAM" id="SSF51735">
    <property type="entry name" value="NAD(P)-binding Rossmann-fold domains"/>
    <property type="match status" value="1"/>
</dbReference>
<dbReference type="RefSeq" id="WP_056937331.1">
    <property type="nucleotide sequence ID" value="NZ_AZFN01000011.1"/>
</dbReference>
<evidence type="ECO:0000259" key="1">
    <source>
        <dbReference type="Pfam" id="PF13460"/>
    </source>
</evidence>
<gene>
    <name evidence="2" type="ORF">FC60_GL000267</name>
</gene>
<dbReference type="PANTHER" id="PTHR47129:SF1">
    <property type="entry name" value="NMRA-LIKE DOMAIN-CONTAINING PROTEIN"/>
    <property type="match status" value="1"/>
</dbReference>
<dbReference type="EMBL" id="AZFN01000011">
    <property type="protein sequence ID" value="KRM02447.1"/>
    <property type="molecule type" value="Genomic_DNA"/>
</dbReference>
<feature type="domain" description="NAD(P)-binding" evidence="1">
    <location>
        <begin position="7"/>
        <end position="149"/>
    </location>
</feature>
<dbReference type="AlphaFoldDB" id="A0A0R1VAM4"/>
<accession>A0A0R1VAM4</accession>
<keyword evidence="3" id="KW-1185">Reference proteome</keyword>
<dbReference type="Proteomes" id="UP000051739">
    <property type="component" value="Unassembled WGS sequence"/>
</dbReference>
<dbReference type="PATRIC" id="fig|1423749.3.peg.267"/>
<dbReference type="InterPro" id="IPR016040">
    <property type="entry name" value="NAD(P)-bd_dom"/>
</dbReference>
<dbReference type="PANTHER" id="PTHR47129">
    <property type="entry name" value="QUINONE OXIDOREDUCTASE 2"/>
    <property type="match status" value="1"/>
</dbReference>
<reference evidence="2 3" key="1">
    <citation type="journal article" date="2015" name="Genome Announc.">
        <title>Expanding the biotechnology potential of lactobacilli through comparative genomics of 213 strains and associated genera.</title>
        <authorList>
            <person name="Sun Z."/>
            <person name="Harris H.M."/>
            <person name="McCann A."/>
            <person name="Guo C."/>
            <person name="Argimon S."/>
            <person name="Zhang W."/>
            <person name="Yang X."/>
            <person name="Jeffery I.B."/>
            <person name="Cooney J.C."/>
            <person name="Kagawa T.F."/>
            <person name="Liu W."/>
            <person name="Song Y."/>
            <person name="Salvetti E."/>
            <person name="Wrobel A."/>
            <person name="Rasinkangas P."/>
            <person name="Parkhill J."/>
            <person name="Rea M.C."/>
            <person name="O'Sullivan O."/>
            <person name="Ritari J."/>
            <person name="Douillard F.P."/>
            <person name="Paul Ross R."/>
            <person name="Yang R."/>
            <person name="Briner A.E."/>
            <person name="Felis G.E."/>
            <person name="de Vos W.M."/>
            <person name="Barrangou R."/>
            <person name="Klaenhammer T.R."/>
            <person name="Caufield P.W."/>
            <person name="Cui Y."/>
            <person name="Zhang H."/>
            <person name="O'Toole P.W."/>
        </authorList>
    </citation>
    <scope>NUCLEOTIDE SEQUENCE [LARGE SCALE GENOMIC DNA]</scope>
    <source>
        <strain evidence="2 3">DSM 16045</strain>
    </source>
</reference>
<evidence type="ECO:0000313" key="3">
    <source>
        <dbReference type="Proteomes" id="UP000051739"/>
    </source>
</evidence>
<evidence type="ECO:0000313" key="2">
    <source>
        <dbReference type="EMBL" id="KRM02447.1"/>
    </source>
</evidence>